<accession>X1GF87</accession>
<keyword evidence="1" id="KW-1133">Transmembrane helix</keyword>
<dbReference type="EMBL" id="BARU01022415">
    <property type="protein sequence ID" value="GAH56546.1"/>
    <property type="molecule type" value="Genomic_DNA"/>
</dbReference>
<name>X1GF87_9ZZZZ</name>
<dbReference type="AlphaFoldDB" id="X1GF87"/>
<gene>
    <name evidence="2" type="ORF">S03H2_36516</name>
</gene>
<protein>
    <submittedName>
        <fullName evidence="2">Uncharacterized protein</fullName>
    </submittedName>
</protein>
<reference evidence="2" key="1">
    <citation type="journal article" date="2014" name="Front. Microbiol.">
        <title>High frequency of phylogenetically diverse reductive dehalogenase-homologous genes in deep subseafloor sedimentary metagenomes.</title>
        <authorList>
            <person name="Kawai M."/>
            <person name="Futagami T."/>
            <person name="Toyoda A."/>
            <person name="Takaki Y."/>
            <person name="Nishi S."/>
            <person name="Hori S."/>
            <person name="Arai W."/>
            <person name="Tsubouchi T."/>
            <person name="Morono Y."/>
            <person name="Uchiyama I."/>
            <person name="Ito T."/>
            <person name="Fujiyama A."/>
            <person name="Inagaki F."/>
            <person name="Takami H."/>
        </authorList>
    </citation>
    <scope>NUCLEOTIDE SEQUENCE</scope>
    <source>
        <strain evidence="2">Expedition CK06-06</strain>
    </source>
</reference>
<proteinExistence type="predicted"/>
<organism evidence="2">
    <name type="scientific">marine sediment metagenome</name>
    <dbReference type="NCBI Taxonomy" id="412755"/>
    <lineage>
        <taxon>unclassified sequences</taxon>
        <taxon>metagenomes</taxon>
        <taxon>ecological metagenomes</taxon>
    </lineage>
</organism>
<keyword evidence="1" id="KW-0472">Membrane</keyword>
<sequence>MPGERKITCDECGYSEVVPESKLIYEEGKTCPKCYKGKMWWVPPAEEARRRELKKMLKEEKRISPAVIIPIGLGLALAAAIGIYALAHFEDPERK</sequence>
<keyword evidence="1" id="KW-0812">Transmembrane</keyword>
<comment type="caution">
    <text evidence="2">The sequence shown here is derived from an EMBL/GenBank/DDBJ whole genome shotgun (WGS) entry which is preliminary data.</text>
</comment>
<feature type="transmembrane region" description="Helical" evidence="1">
    <location>
        <begin position="63"/>
        <end position="87"/>
    </location>
</feature>
<evidence type="ECO:0000313" key="2">
    <source>
        <dbReference type="EMBL" id="GAH56546.1"/>
    </source>
</evidence>
<evidence type="ECO:0000256" key="1">
    <source>
        <dbReference type="SAM" id="Phobius"/>
    </source>
</evidence>